<evidence type="ECO:0000313" key="3">
    <source>
        <dbReference type="Proteomes" id="UP000430345"/>
    </source>
</evidence>
<feature type="transmembrane region" description="Helical" evidence="1">
    <location>
        <begin position="146"/>
        <end position="170"/>
    </location>
</feature>
<dbReference type="RefSeq" id="WP_152886622.1">
    <property type="nucleotide sequence ID" value="NZ_WHJC01000001.1"/>
</dbReference>
<keyword evidence="3" id="KW-1185">Reference proteome</keyword>
<feature type="transmembrane region" description="Helical" evidence="1">
    <location>
        <begin position="83"/>
        <end position="105"/>
    </location>
</feature>
<dbReference type="OrthoDB" id="1750975at2"/>
<organism evidence="2 3">
    <name type="scientific">Clostridium tarantellae</name>
    <dbReference type="NCBI Taxonomy" id="39493"/>
    <lineage>
        <taxon>Bacteria</taxon>
        <taxon>Bacillati</taxon>
        <taxon>Bacillota</taxon>
        <taxon>Clostridia</taxon>
        <taxon>Eubacteriales</taxon>
        <taxon>Clostridiaceae</taxon>
        <taxon>Clostridium</taxon>
    </lineage>
</organism>
<protein>
    <recommendedName>
        <fullName evidence="4">ABC-2 transporter permease</fullName>
    </recommendedName>
</protein>
<evidence type="ECO:0000313" key="2">
    <source>
        <dbReference type="EMBL" id="MPQ42194.1"/>
    </source>
</evidence>
<keyword evidence="1" id="KW-1133">Transmembrane helix</keyword>
<feature type="transmembrane region" description="Helical" evidence="1">
    <location>
        <begin position="182"/>
        <end position="208"/>
    </location>
</feature>
<keyword evidence="1" id="KW-0472">Membrane</keyword>
<gene>
    <name evidence="2" type="ORF">GBZ86_00245</name>
</gene>
<dbReference type="AlphaFoldDB" id="A0A6I1MH86"/>
<dbReference type="Pfam" id="PF13346">
    <property type="entry name" value="ABC2_membrane_5"/>
    <property type="match status" value="1"/>
</dbReference>
<dbReference type="EMBL" id="WHJC01000001">
    <property type="protein sequence ID" value="MPQ42194.1"/>
    <property type="molecule type" value="Genomic_DNA"/>
</dbReference>
<evidence type="ECO:0000256" key="1">
    <source>
        <dbReference type="SAM" id="Phobius"/>
    </source>
</evidence>
<keyword evidence="1" id="KW-0812">Transmembrane</keyword>
<reference evidence="2 3" key="1">
    <citation type="submission" date="2019-10" db="EMBL/GenBank/DDBJ databases">
        <title>The Genome Sequence of Clostridium tarantellae Isolated from Fish Brain.</title>
        <authorList>
            <person name="Bano L."/>
            <person name="Kiel M."/>
            <person name="Sales G."/>
            <person name="Doxey A.C."/>
            <person name="Mansfield M.J."/>
            <person name="Schiavone M."/>
            <person name="Rossetto O."/>
            <person name="Pirazzini M."/>
            <person name="Dobrindt U."/>
            <person name="Montecucco C."/>
        </authorList>
    </citation>
    <scope>NUCLEOTIDE SEQUENCE [LARGE SCALE GENOMIC DNA]</scope>
    <source>
        <strain evidence="2 3">DSM 3997</strain>
    </source>
</reference>
<dbReference type="PANTHER" id="PTHR41309">
    <property type="entry name" value="MEMBRANE PROTEIN-RELATED"/>
    <property type="match status" value="1"/>
</dbReference>
<dbReference type="InterPro" id="IPR025699">
    <property type="entry name" value="ABC2_memb-like"/>
</dbReference>
<name>A0A6I1MH86_9CLOT</name>
<accession>A0A6I1MH86</accession>
<sequence>MNNIINLVKRNFTTVLLSKKHILFVAVAFIIASISSPNFAIISFSMMLYSLFCTPAYYEEFSNTDYLIATLPINKSDYILSKYITLLIEMIFSLIYALVLFIISMSLAKISLSSSHILTFIGSCLVIGLLYISIIVPTVLKWGFANIRYIFIFIAISSSILASSVSEIIIKTSTIQNLLNNISFLIALTFTMIIIIFIASIFLSISIYKKKELLQ</sequence>
<feature type="transmembrane region" description="Helical" evidence="1">
    <location>
        <begin position="117"/>
        <end position="140"/>
    </location>
</feature>
<dbReference type="Proteomes" id="UP000430345">
    <property type="component" value="Unassembled WGS sequence"/>
</dbReference>
<proteinExistence type="predicted"/>
<dbReference type="PANTHER" id="PTHR41309:SF2">
    <property type="entry name" value="MEMBRANE PROTEIN"/>
    <property type="match status" value="1"/>
</dbReference>
<feature type="transmembrane region" description="Helical" evidence="1">
    <location>
        <begin position="21"/>
        <end position="52"/>
    </location>
</feature>
<comment type="caution">
    <text evidence="2">The sequence shown here is derived from an EMBL/GenBank/DDBJ whole genome shotgun (WGS) entry which is preliminary data.</text>
</comment>
<evidence type="ECO:0008006" key="4">
    <source>
        <dbReference type="Google" id="ProtNLM"/>
    </source>
</evidence>